<dbReference type="PROSITE" id="PS51257">
    <property type="entry name" value="PROKAR_LIPOPROTEIN"/>
    <property type="match status" value="1"/>
</dbReference>
<sequence>MFNKRTPLYFLSLLLLAILVACGSEDSPETKNNEEPESTEEQQSDGDDQSDSKSNDQDATMDKNTIEIVATEMKFEPSTITLKKGQEYEFVLKNEGQVFHDFVEKELDVEMTFMSDMPDHPDKTSMLDRLLGTKKAYAHGDQMDMKTLHMNAEPGQTVSIKFIPKETGTFEFYCSVAGHKEAGMKGTITVEE</sequence>
<evidence type="ECO:0000256" key="4">
    <source>
        <dbReference type="SAM" id="SignalP"/>
    </source>
</evidence>
<feature type="compositionally biased region" description="Basic and acidic residues" evidence="3">
    <location>
        <begin position="50"/>
        <end position="62"/>
    </location>
</feature>
<evidence type="ECO:0000259" key="5">
    <source>
        <dbReference type="Pfam" id="PF00127"/>
    </source>
</evidence>
<dbReference type="PROSITE" id="PS00079">
    <property type="entry name" value="MULTICOPPER_OXIDASE1"/>
    <property type="match status" value="1"/>
</dbReference>
<feature type="compositionally biased region" description="Acidic residues" evidence="3">
    <location>
        <begin position="35"/>
        <end position="49"/>
    </location>
</feature>
<dbReference type="InterPro" id="IPR033138">
    <property type="entry name" value="Cu_oxidase_CS"/>
</dbReference>
<evidence type="ECO:0000256" key="2">
    <source>
        <dbReference type="ARBA" id="ARBA00023008"/>
    </source>
</evidence>
<feature type="domain" description="Blue (type 1) copper" evidence="5">
    <location>
        <begin position="67"/>
        <end position="191"/>
    </location>
</feature>
<organism evidence="6 7">
    <name type="scientific">Pseudalkalibacillus berkeleyi</name>
    <dbReference type="NCBI Taxonomy" id="1069813"/>
    <lineage>
        <taxon>Bacteria</taxon>
        <taxon>Bacillati</taxon>
        <taxon>Bacillota</taxon>
        <taxon>Bacilli</taxon>
        <taxon>Bacillales</taxon>
        <taxon>Fictibacillaceae</taxon>
        <taxon>Pseudalkalibacillus</taxon>
    </lineage>
</organism>
<name>A0ABS9H0Z4_9BACL</name>
<evidence type="ECO:0000256" key="1">
    <source>
        <dbReference type="ARBA" id="ARBA00022723"/>
    </source>
</evidence>
<dbReference type="Pfam" id="PF00127">
    <property type="entry name" value="Copper-bind"/>
    <property type="match status" value="1"/>
</dbReference>
<dbReference type="Proteomes" id="UP001649381">
    <property type="component" value="Unassembled WGS sequence"/>
</dbReference>
<keyword evidence="4" id="KW-0732">Signal</keyword>
<dbReference type="InterPro" id="IPR000923">
    <property type="entry name" value="BlueCu_1"/>
</dbReference>
<dbReference type="SUPFAM" id="SSF49503">
    <property type="entry name" value="Cupredoxins"/>
    <property type="match status" value="1"/>
</dbReference>
<reference evidence="6 7" key="1">
    <citation type="submission" date="2022-01" db="EMBL/GenBank/DDBJ databases">
        <title>Alkalihalobacillus sp. EGI L200015, a novel bacterium isolated from a salt lake sediment.</title>
        <authorList>
            <person name="Gao L."/>
            <person name="Fang B.-Z."/>
            <person name="Li W.-J."/>
        </authorList>
    </citation>
    <scope>NUCLEOTIDE SEQUENCE [LARGE SCALE GENOMIC DNA]</scope>
    <source>
        <strain evidence="6 7">KCTC 12718</strain>
    </source>
</reference>
<dbReference type="RefSeq" id="WP_236336167.1">
    <property type="nucleotide sequence ID" value="NZ_JAKIJS010000001.1"/>
</dbReference>
<evidence type="ECO:0000256" key="3">
    <source>
        <dbReference type="SAM" id="MobiDB-lite"/>
    </source>
</evidence>
<keyword evidence="2" id="KW-0186">Copper</keyword>
<dbReference type="InterPro" id="IPR008972">
    <property type="entry name" value="Cupredoxin"/>
</dbReference>
<keyword evidence="1" id="KW-0479">Metal-binding</keyword>
<evidence type="ECO:0000313" key="7">
    <source>
        <dbReference type="Proteomes" id="UP001649381"/>
    </source>
</evidence>
<dbReference type="Gene3D" id="2.60.40.420">
    <property type="entry name" value="Cupredoxins - blue copper proteins"/>
    <property type="match status" value="1"/>
</dbReference>
<evidence type="ECO:0000313" key="6">
    <source>
        <dbReference type="EMBL" id="MCF6138673.1"/>
    </source>
</evidence>
<dbReference type="PANTHER" id="PTHR38439">
    <property type="entry name" value="AURACYANIN-B"/>
    <property type="match status" value="1"/>
</dbReference>
<protein>
    <submittedName>
        <fullName evidence="6">Cupredoxin domain-containing protein</fullName>
    </submittedName>
</protein>
<feature type="chain" id="PRO_5046899487" evidence="4">
    <location>
        <begin position="24"/>
        <end position="192"/>
    </location>
</feature>
<dbReference type="EMBL" id="JAKIJS010000001">
    <property type="protein sequence ID" value="MCF6138673.1"/>
    <property type="molecule type" value="Genomic_DNA"/>
</dbReference>
<keyword evidence="7" id="KW-1185">Reference proteome</keyword>
<dbReference type="PANTHER" id="PTHR38439:SF3">
    <property type="entry name" value="COPPER-RESISTANT CUPROPROTEIN COPI"/>
    <property type="match status" value="1"/>
</dbReference>
<gene>
    <name evidence="6" type="ORF">L2716_13125</name>
</gene>
<feature type="signal peptide" evidence="4">
    <location>
        <begin position="1"/>
        <end position="23"/>
    </location>
</feature>
<feature type="region of interest" description="Disordered" evidence="3">
    <location>
        <begin position="25"/>
        <end position="62"/>
    </location>
</feature>
<dbReference type="InterPro" id="IPR050845">
    <property type="entry name" value="Cu-binding_ET"/>
</dbReference>
<comment type="caution">
    <text evidence="6">The sequence shown here is derived from an EMBL/GenBank/DDBJ whole genome shotgun (WGS) entry which is preliminary data.</text>
</comment>
<accession>A0ABS9H0Z4</accession>
<proteinExistence type="predicted"/>